<protein>
    <submittedName>
        <fullName evidence="1">Uncharacterized protein</fullName>
    </submittedName>
</protein>
<sequence length="51" mass="5799">MNSFVKAYSVSKRLVSMPSVLRQGCHVGLISSAHALTGRHSQWTKRYDPFY</sequence>
<dbReference type="AlphaFoldDB" id="A0A517QS89"/>
<name>A0A517QS89_9PLAN</name>
<reference evidence="1 2" key="1">
    <citation type="submission" date="2019-02" db="EMBL/GenBank/DDBJ databases">
        <title>Deep-cultivation of Planctomycetes and their phenomic and genomic characterization uncovers novel biology.</title>
        <authorList>
            <person name="Wiegand S."/>
            <person name="Jogler M."/>
            <person name="Boedeker C."/>
            <person name="Pinto D."/>
            <person name="Vollmers J."/>
            <person name="Rivas-Marin E."/>
            <person name="Kohn T."/>
            <person name="Peeters S.H."/>
            <person name="Heuer A."/>
            <person name="Rast P."/>
            <person name="Oberbeckmann S."/>
            <person name="Bunk B."/>
            <person name="Jeske O."/>
            <person name="Meyerdierks A."/>
            <person name="Storesund J.E."/>
            <person name="Kallscheuer N."/>
            <person name="Luecker S."/>
            <person name="Lage O.M."/>
            <person name="Pohl T."/>
            <person name="Merkel B.J."/>
            <person name="Hornburger P."/>
            <person name="Mueller R.-W."/>
            <person name="Bruemmer F."/>
            <person name="Labrenz M."/>
            <person name="Spormann A.M."/>
            <person name="Op den Camp H."/>
            <person name="Overmann J."/>
            <person name="Amann R."/>
            <person name="Jetten M.S.M."/>
            <person name="Mascher T."/>
            <person name="Medema M.H."/>
            <person name="Devos D.P."/>
            <person name="Kaster A.-K."/>
            <person name="Ovreas L."/>
            <person name="Rohde M."/>
            <person name="Galperin M.Y."/>
            <person name="Jogler C."/>
        </authorList>
    </citation>
    <scope>NUCLEOTIDE SEQUENCE [LARGE SCALE GENOMIC DNA]</scope>
    <source>
        <strain evidence="1 2">Mal48</strain>
    </source>
</reference>
<dbReference type="KEGG" id="tpol:Mal48_37440"/>
<proteinExistence type="predicted"/>
<accession>A0A517QS89</accession>
<dbReference type="Proteomes" id="UP000315724">
    <property type="component" value="Chromosome"/>
</dbReference>
<keyword evidence="2" id="KW-1185">Reference proteome</keyword>
<dbReference type="EMBL" id="CP036267">
    <property type="protein sequence ID" value="QDT34483.1"/>
    <property type="molecule type" value="Genomic_DNA"/>
</dbReference>
<gene>
    <name evidence="1" type="ORF">Mal48_37440</name>
</gene>
<evidence type="ECO:0000313" key="2">
    <source>
        <dbReference type="Proteomes" id="UP000315724"/>
    </source>
</evidence>
<evidence type="ECO:0000313" key="1">
    <source>
        <dbReference type="EMBL" id="QDT34483.1"/>
    </source>
</evidence>
<organism evidence="1 2">
    <name type="scientific">Thalassoglobus polymorphus</name>
    <dbReference type="NCBI Taxonomy" id="2527994"/>
    <lineage>
        <taxon>Bacteria</taxon>
        <taxon>Pseudomonadati</taxon>
        <taxon>Planctomycetota</taxon>
        <taxon>Planctomycetia</taxon>
        <taxon>Planctomycetales</taxon>
        <taxon>Planctomycetaceae</taxon>
        <taxon>Thalassoglobus</taxon>
    </lineage>
</organism>